<dbReference type="EMBL" id="SJOL01006445">
    <property type="protein sequence ID" value="TGZ66633.1"/>
    <property type="molecule type" value="Genomic_DNA"/>
</dbReference>
<keyword evidence="3 7" id="KW-0812">Transmembrane</keyword>
<comment type="caution">
    <text evidence="8">The sequence shown here is derived from an EMBL/GenBank/DDBJ whole genome shotgun (WGS) entry which is preliminary data.</text>
</comment>
<dbReference type="Gene3D" id="1.10.1450.10">
    <property type="entry name" value="Tetraspanin"/>
    <property type="match status" value="1"/>
</dbReference>
<dbReference type="PRINTS" id="PR00259">
    <property type="entry name" value="TMFOUR"/>
</dbReference>
<evidence type="ECO:0000256" key="2">
    <source>
        <dbReference type="ARBA" id="ARBA00006840"/>
    </source>
</evidence>
<dbReference type="GO" id="GO:0005886">
    <property type="term" value="C:plasma membrane"/>
    <property type="evidence" value="ECO:0007669"/>
    <property type="project" value="TreeGrafter"/>
</dbReference>
<keyword evidence="4 7" id="KW-1133">Transmembrane helix</keyword>
<dbReference type="Proteomes" id="UP000308267">
    <property type="component" value="Unassembled WGS sequence"/>
</dbReference>
<evidence type="ECO:0000256" key="3">
    <source>
        <dbReference type="ARBA" id="ARBA00022692"/>
    </source>
</evidence>
<dbReference type="PANTHER" id="PTHR19282">
    <property type="entry name" value="TETRASPANIN"/>
    <property type="match status" value="1"/>
</dbReference>
<evidence type="ECO:0000313" key="9">
    <source>
        <dbReference type="Proteomes" id="UP000308267"/>
    </source>
</evidence>
<dbReference type="InterPro" id="IPR008952">
    <property type="entry name" value="Tetraspanin_EC2_sf"/>
</dbReference>
<gene>
    <name evidence="8" type="ORF">CRM22_005223</name>
</gene>
<evidence type="ECO:0000256" key="4">
    <source>
        <dbReference type="ARBA" id="ARBA00022989"/>
    </source>
</evidence>
<evidence type="ECO:0000256" key="7">
    <source>
        <dbReference type="RuleBase" id="RU361218"/>
    </source>
</evidence>
<dbReference type="OrthoDB" id="10033535at2759"/>
<accession>A0A4V6RH05</accession>
<protein>
    <recommendedName>
        <fullName evidence="7">Tetraspanin</fullName>
    </recommendedName>
</protein>
<dbReference type="STRING" id="147828.A0A4V6RH05"/>
<dbReference type="InterPro" id="IPR000301">
    <property type="entry name" value="Tetraspanin_animals"/>
</dbReference>
<evidence type="ECO:0000256" key="1">
    <source>
        <dbReference type="ARBA" id="ARBA00004141"/>
    </source>
</evidence>
<name>A0A4V6RH05_OPIFE</name>
<comment type="subcellular location">
    <subcellularLocation>
        <location evidence="1 7">Membrane</location>
        <topology evidence="1 7">Multi-pass membrane protein</topology>
    </subcellularLocation>
</comment>
<keyword evidence="5 7" id="KW-0472">Membrane</keyword>
<evidence type="ECO:0000256" key="5">
    <source>
        <dbReference type="ARBA" id="ARBA00023136"/>
    </source>
</evidence>
<dbReference type="CDD" id="cd03127">
    <property type="entry name" value="tetraspanin_LEL"/>
    <property type="match status" value="1"/>
</dbReference>
<dbReference type="InterPro" id="IPR018499">
    <property type="entry name" value="Tetraspanin/Peripherin"/>
</dbReference>
<feature type="transmembrane region" description="Helical" evidence="7">
    <location>
        <begin position="84"/>
        <end position="108"/>
    </location>
</feature>
<feature type="disulfide bond" evidence="6">
    <location>
        <begin position="148"/>
        <end position="166"/>
    </location>
</feature>
<dbReference type="PIRSF" id="PIRSF002419">
    <property type="entry name" value="Tetraspanin"/>
    <property type="match status" value="1"/>
</dbReference>
<dbReference type="EMBL" id="SJOL01006445">
    <property type="protein sequence ID" value="TGZ66634.1"/>
    <property type="molecule type" value="Genomic_DNA"/>
</dbReference>
<evidence type="ECO:0000313" key="8">
    <source>
        <dbReference type="EMBL" id="TGZ66634.1"/>
    </source>
</evidence>
<keyword evidence="9" id="KW-1185">Reference proteome</keyword>
<feature type="transmembrane region" description="Helical" evidence="7">
    <location>
        <begin position="189"/>
        <end position="214"/>
    </location>
</feature>
<feature type="transmembrane region" description="Helical" evidence="7">
    <location>
        <begin position="12"/>
        <end position="38"/>
    </location>
</feature>
<feature type="disulfide bond" evidence="6">
    <location>
        <begin position="147"/>
        <end position="178"/>
    </location>
</feature>
<sequence>MANLNYGHKFLKFLLVALNFLAVCCGIALLIVGVLALINLNKFLGTENVEFHALIYFIIALGGFLLILGTLGFCGACKENKCSLVLYMFLLAIFIVAGVGAGIAAFVFGDKVQNYVSSITNQAYEFYGKESSHYDKFIDLVQKELQCCGANGTWDTTKSGPIPDSCRNPDGDVYNSGCLNAVKAFFKKYMLIAALCVFLFSLLQILSLVFAICLRQALSYVEFD</sequence>
<proteinExistence type="inferred from homology"/>
<dbReference type="AlphaFoldDB" id="A0A4V6RH05"/>
<reference evidence="8 9" key="1">
    <citation type="journal article" date="2019" name="BMC Genomics">
        <title>New insights from Opisthorchis felineus genome: update on genomics of the epidemiologically important liver flukes.</title>
        <authorList>
            <person name="Ershov N.I."/>
            <person name="Mordvinov V.A."/>
            <person name="Prokhortchouk E.B."/>
            <person name="Pakharukova M.Y."/>
            <person name="Gunbin K.V."/>
            <person name="Ustyantsev K."/>
            <person name="Genaev M.A."/>
            <person name="Blinov A.G."/>
            <person name="Mazur A."/>
            <person name="Boulygina E."/>
            <person name="Tsygankova S."/>
            <person name="Khrameeva E."/>
            <person name="Chekanov N."/>
            <person name="Fan G."/>
            <person name="Xiao A."/>
            <person name="Zhang H."/>
            <person name="Xu X."/>
            <person name="Yang H."/>
            <person name="Solovyev V."/>
            <person name="Lee S.M."/>
            <person name="Liu X."/>
            <person name="Afonnikov D.A."/>
            <person name="Skryabin K.G."/>
        </authorList>
    </citation>
    <scope>NUCLEOTIDE SEQUENCE [LARGE SCALE GENOMIC DNA]</scope>
    <source>
        <strain evidence="8">AK-0245</strain>
        <tissue evidence="8">Whole organism</tissue>
    </source>
</reference>
<keyword evidence="6" id="KW-1015">Disulfide bond</keyword>
<organism evidence="8 9">
    <name type="scientific">Opisthorchis felineus</name>
    <dbReference type="NCBI Taxonomy" id="147828"/>
    <lineage>
        <taxon>Eukaryota</taxon>
        <taxon>Metazoa</taxon>
        <taxon>Spiralia</taxon>
        <taxon>Lophotrochozoa</taxon>
        <taxon>Platyhelminthes</taxon>
        <taxon>Trematoda</taxon>
        <taxon>Digenea</taxon>
        <taxon>Opisthorchiida</taxon>
        <taxon>Opisthorchiata</taxon>
        <taxon>Opisthorchiidae</taxon>
        <taxon>Opisthorchis</taxon>
    </lineage>
</organism>
<dbReference type="PANTHER" id="PTHR19282:SF519">
    <property type="entry name" value="TETRASPANIN"/>
    <property type="match status" value="1"/>
</dbReference>
<dbReference type="Pfam" id="PF00335">
    <property type="entry name" value="Tetraspanin"/>
    <property type="match status" value="1"/>
</dbReference>
<feature type="transmembrane region" description="Helical" evidence="7">
    <location>
        <begin position="53"/>
        <end position="77"/>
    </location>
</feature>
<comment type="similarity">
    <text evidence="2 7">Belongs to the tetraspanin (TM4SF) family.</text>
</comment>
<dbReference type="SUPFAM" id="SSF48652">
    <property type="entry name" value="Tetraspanin"/>
    <property type="match status" value="1"/>
</dbReference>
<evidence type="ECO:0000256" key="6">
    <source>
        <dbReference type="PIRSR" id="PIRSR002419-1"/>
    </source>
</evidence>